<comment type="caution">
    <text evidence="22">The sequence shown here is derived from an EMBL/GenBank/DDBJ whole genome shotgun (WGS) entry which is preliminary data.</text>
</comment>
<comment type="subcellular location">
    <subcellularLocation>
        <location evidence="1 14 15">Cytoplasm</location>
    </subcellularLocation>
</comment>
<dbReference type="Pfam" id="PF02190">
    <property type="entry name" value="LON_substr_bdg"/>
    <property type="match status" value="1"/>
</dbReference>
<dbReference type="PANTHER" id="PTHR10046">
    <property type="entry name" value="ATP DEPENDENT LON PROTEASE FAMILY MEMBER"/>
    <property type="match status" value="1"/>
</dbReference>
<evidence type="ECO:0000259" key="20">
    <source>
        <dbReference type="PROSITE" id="PS51786"/>
    </source>
</evidence>
<dbReference type="GO" id="GO:0005737">
    <property type="term" value="C:cytoplasm"/>
    <property type="evidence" value="ECO:0007669"/>
    <property type="project" value="UniProtKB-SubCell"/>
</dbReference>
<dbReference type="InterPro" id="IPR003111">
    <property type="entry name" value="Lon_prtase_N"/>
</dbReference>
<dbReference type="Gene3D" id="1.20.58.1480">
    <property type="match status" value="1"/>
</dbReference>
<evidence type="ECO:0000259" key="21">
    <source>
        <dbReference type="PROSITE" id="PS51787"/>
    </source>
</evidence>
<dbReference type="SMART" id="SM00382">
    <property type="entry name" value="AAA"/>
    <property type="match status" value="1"/>
</dbReference>
<dbReference type="InterPro" id="IPR020568">
    <property type="entry name" value="Ribosomal_Su5_D2-typ_SF"/>
</dbReference>
<dbReference type="GO" id="GO:0005524">
    <property type="term" value="F:ATP binding"/>
    <property type="evidence" value="ECO:0007669"/>
    <property type="project" value="UniProtKB-UniRule"/>
</dbReference>
<proteinExistence type="evidence at transcript level"/>
<dbReference type="InterPro" id="IPR003959">
    <property type="entry name" value="ATPase_AAA_core"/>
</dbReference>
<sequence length="771" mass="86616">MNKEISDIPVLPLRGVTIFPEMIMHFDVGREKSIKALNKAMKQDELILAVAQKDADVDEPSGKDLYTVGTVVQIRQMIKVGEGQFKVLVKGTARARILDLEESEYLSAKIEMIKEEVPKEQSREQEALVRTIAELFEQYASLNSRITDEVLYGILNLKDSIEMMDMIIGHIVLEVDKKQDILECLDLNERMYKTIRVLESEIEVLSIQKEIISKVKSSIDQSQKEYFLREQIKVIQEQLGDKDGLQADIERYQEKIKSLNLPQEVEEKLNKEIRKLRNTPSSSPDNGNIRTYIETVLDLPWNHATEENLDLKKANQILAKEHYGLLKIKERIIEYLAVRKLSKKTISPILCLVGPPGVGKTSIAKSIAHATGRNYVRISLGGVRDEAEIRGHRRTYVGAIPGRFVYGLSEAKSNNPLMLLDEIDKMASDFKGDPAAALLEILDSNQNNSFKDHYLEIPVDLSEVLFIATANSLNGIPKPLLDRMEIIEVSSYTALEKLEIAQKYLLPNQLEKHHLSKTQIKLSKANMLYIIEHYTKEAGVRGLERTLAKICRKAAREIVEKEVVNVQITPAKLKQYLGAPFFDYEDRNKNDEIGIVRGLAWTSIGGDTLSIEVNCMKGKGQLELTGKMGDVMRESAKAAVSYIRSKASELGIQEDFYMNKDMHIHIPEGAVPKDGPSAGITMATAMISSLTGKAVRADLAMTGEITIRGRVLPIGGLREKLLAAKRAKIKTVIVPVQNKRNIEELESYIVEGLEIIYATTMDDVLKHVFVG</sequence>
<evidence type="ECO:0000256" key="5">
    <source>
        <dbReference type="ARBA" id="ARBA00022801"/>
    </source>
</evidence>
<evidence type="ECO:0000256" key="12">
    <source>
        <dbReference type="ARBA" id="ARBA00071934"/>
    </source>
</evidence>
<keyword evidence="6 14" id="KW-0720">Serine protease</keyword>
<dbReference type="InterPro" id="IPR027065">
    <property type="entry name" value="Lon_Prtase"/>
</dbReference>
<dbReference type="SMART" id="SM00464">
    <property type="entry name" value="LON"/>
    <property type="match status" value="1"/>
</dbReference>
<gene>
    <name evidence="14 22" type="primary">lon</name>
    <name evidence="22" type="ORF">H9872_10470</name>
</gene>
<evidence type="ECO:0000256" key="10">
    <source>
        <dbReference type="ARBA" id="ARBA00053875"/>
    </source>
</evidence>
<evidence type="ECO:0000256" key="9">
    <source>
        <dbReference type="ARBA" id="ARBA00050665"/>
    </source>
</evidence>
<evidence type="ECO:0000256" key="16">
    <source>
        <dbReference type="PIRSR" id="PIRSR001174-1"/>
    </source>
</evidence>
<dbReference type="PRINTS" id="PR00830">
    <property type="entry name" value="ENDOLAPTASE"/>
</dbReference>
<dbReference type="GO" id="GO:0004252">
    <property type="term" value="F:serine-type endopeptidase activity"/>
    <property type="evidence" value="ECO:0007669"/>
    <property type="project" value="UniProtKB-UniRule"/>
</dbReference>
<dbReference type="HAMAP" id="MF_01973">
    <property type="entry name" value="lon_bact"/>
    <property type="match status" value="1"/>
</dbReference>
<keyword evidence="2 14" id="KW-0963">Cytoplasm</keyword>
<dbReference type="InterPro" id="IPR004815">
    <property type="entry name" value="Lon_bac/euk-typ"/>
</dbReference>
<accession>A0A9E2NMK2</accession>
<feature type="active site" evidence="14 16">
    <location>
        <position position="720"/>
    </location>
</feature>
<dbReference type="Gene3D" id="2.30.130.40">
    <property type="entry name" value="LON domain-like"/>
    <property type="match status" value="1"/>
</dbReference>
<feature type="active site" evidence="14 16">
    <location>
        <position position="677"/>
    </location>
</feature>
<evidence type="ECO:0000256" key="4">
    <source>
        <dbReference type="ARBA" id="ARBA00022741"/>
    </source>
</evidence>
<dbReference type="GO" id="GO:0043565">
    <property type="term" value="F:sequence-specific DNA binding"/>
    <property type="evidence" value="ECO:0007669"/>
    <property type="project" value="UniProtKB-UniRule"/>
</dbReference>
<keyword evidence="5 14" id="KW-0378">Hydrolase</keyword>
<dbReference type="InterPro" id="IPR046336">
    <property type="entry name" value="Lon_prtase_N_sf"/>
</dbReference>
<dbReference type="InterPro" id="IPR027543">
    <property type="entry name" value="Lon_bac"/>
</dbReference>
<dbReference type="Gene3D" id="3.30.230.10">
    <property type="match status" value="1"/>
</dbReference>
<reference evidence="22" key="1">
    <citation type="journal article" date="2021" name="PeerJ">
        <title>Extensive microbial diversity within the chicken gut microbiome revealed by metagenomics and culture.</title>
        <authorList>
            <person name="Gilroy R."/>
            <person name="Ravi A."/>
            <person name="Getino M."/>
            <person name="Pursley I."/>
            <person name="Horton D.L."/>
            <person name="Alikhan N.F."/>
            <person name="Baker D."/>
            <person name="Gharbi K."/>
            <person name="Hall N."/>
            <person name="Watson M."/>
            <person name="Adriaenssens E.M."/>
            <person name="Foster-Nyarko E."/>
            <person name="Jarju S."/>
            <person name="Secka A."/>
            <person name="Antonio M."/>
            <person name="Oren A."/>
            <person name="Chaudhuri R.R."/>
            <person name="La Ragione R."/>
            <person name="Hildebrand F."/>
            <person name="Pallen M.J."/>
        </authorList>
    </citation>
    <scope>NUCLEOTIDE SEQUENCE</scope>
    <source>
        <strain evidence="22">B5-657</strain>
    </source>
</reference>
<dbReference type="PIRSF" id="PIRSF001174">
    <property type="entry name" value="Lon_proteas"/>
    <property type="match status" value="1"/>
</dbReference>
<feature type="domain" description="Lon proteolytic" evidence="20">
    <location>
        <begin position="590"/>
        <end position="771"/>
    </location>
</feature>
<dbReference type="InterPro" id="IPR003593">
    <property type="entry name" value="AAA+_ATPase"/>
</dbReference>
<name>A0A9E2NMK2_9FIRM</name>
<dbReference type="NCBIfam" id="TIGR00763">
    <property type="entry name" value="lon"/>
    <property type="match status" value="1"/>
</dbReference>
<dbReference type="NCBIfam" id="NF008053">
    <property type="entry name" value="PRK10787.1"/>
    <property type="match status" value="1"/>
</dbReference>
<dbReference type="Pfam" id="PF22667">
    <property type="entry name" value="Lon_lid"/>
    <property type="match status" value="1"/>
</dbReference>
<dbReference type="SUPFAM" id="SSF88697">
    <property type="entry name" value="PUA domain-like"/>
    <property type="match status" value="1"/>
</dbReference>
<reference evidence="22" key="2">
    <citation type="submission" date="2021-04" db="EMBL/GenBank/DDBJ databases">
        <authorList>
            <person name="Gilroy R."/>
        </authorList>
    </citation>
    <scope>NUCLEOTIDE SEQUENCE</scope>
    <source>
        <strain evidence="22">B5-657</strain>
    </source>
</reference>
<dbReference type="PROSITE" id="PS51787">
    <property type="entry name" value="LON_N"/>
    <property type="match status" value="1"/>
</dbReference>
<evidence type="ECO:0000256" key="14">
    <source>
        <dbReference type="HAMAP-Rule" id="MF_01973"/>
    </source>
</evidence>
<dbReference type="InterPro" id="IPR015947">
    <property type="entry name" value="PUA-like_sf"/>
</dbReference>
<comment type="induction">
    <text evidence="14">By heat shock.</text>
</comment>
<evidence type="ECO:0000256" key="1">
    <source>
        <dbReference type="ARBA" id="ARBA00004496"/>
    </source>
</evidence>
<dbReference type="PROSITE" id="PS01046">
    <property type="entry name" value="LON_SER"/>
    <property type="match status" value="1"/>
</dbReference>
<evidence type="ECO:0000256" key="3">
    <source>
        <dbReference type="ARBA" id="ARBA00022670"/>
    </source>
</evidence>
<evidence type="ECO:0000313" key="22">
    <source>
        <dbReference type="EMBL" id="MBU3805159.1"/>
    </source>
</evidence>
<dbReference type="CDD" id="cd19500">
    <property type="entry name" value="RecA-like_Lon"/>
    <property type="match status" value="1"/>
</dbReference>
<evidence type="ECO:0000256" key="19">
    <source>
        <dbReference type="RuleBase" id="RU000591"/>
    </source>
</evidence>
<dbReference type="EC" id="3.4.21.53" evidence="11 14"/>
<evidence type="ECO:0000256" key="8">
    <source>
        <dbReference type="ARBA" id="ARBA00023016"/>
    </source>
</evidence>
<feature type="binding site" evidence="14 17">
    <location>
        <begin position="354"/>
        <end position="361"/>
    </location>
    <ligand>
        <name>ATP</name>
        <dbReference type="ChEBI" id="CHEBI:30616"/>
    </ligand>
</feature>
<evidence type="ECO:0000256" key="13">
    <source>
        <dbReference type="ARBA" id="ARBA00082722"/>
    </source>
</evidence>
<dbReference type="InterPro" id="IPR027417">
    <property type="entry name" value="P-loop_NTPase"/>
</dbReference>
<dbReference type="GO" id="GO:0016887">
    <property type="term" value="F:ATP hydrolysis activity"/>
    <property type="evidence" value="ECO:0007669"/>
    <property type="project" value="UniProtKB-UniRule"/>
</dbReference>
<dbReference type="PROSITE" id="PS51786">
    <property type="entry name" value="LON_PROTEOLYTIC"/>
    <property type="match status" value="1"/>
</dbReference>
<dbReference type="InterPro" id="IPR008268">
    <property type="entry name" value="Peptidase_S16_AS"/>
</dbReference>
<dbReference type="GO" id="GO:0034605">
    <property type="term" value="P:cellular response to heat"/>
    <property type="evidence" value="ECO:0007669"/>
    <property type="project" value="UniProtKB-UniRule"/>
</dbReference>
<dbReference type="Gene3D" id="1.20.5.5270">
    <property type="match status" value="1"/>
</dbReference>
<keyword evidence="7 14" id="KW-0067">ATP-binding</keyword>
<dbReference type="SUPFAM" id="SSF52540">
    <property type="entry name" value="P-loop containing nucleoside triphosphate hydrolases"/>
    <property type="match status" value="1"/>
</dbReference>
<evidence type="ECO:0000256" key="11">
    <source>
        <dbReference type="ARBA" id="ARBA00066743"/>
    </source>
</evidence>
<comment type="subunit">
    <text evidence="14 15">Homohexamer. Organized in a ring with a central cavity.</text>
</comment>
<dbReference type="InterPro" id="IPR014721">
    <property type="entry name" value="Ribsml_uS5_D2-typ_fold_subgr"/>
</dbReference>
<dbReference type="Gene3D" id="3.40.50.300">
    <property type="entry name" value="P-loop containing nucleotide triphosphate hydrolases"/>
    <property type="match status" value="1"/>
</dbReference>
<keyword evidence="8 14" id="KW-0346">Stress response</keyword>
<evidence type="ECO:0000256" key="18">
    <source>
        <dbReference type="PROSITE-ProRule" id="PRU01122"/>
    </source>
</evidence>
<dbReference type="GO" id="GO:0006515">
    <property type="term" value="P:protein quality control for misfolded or incompletely synthesized proteins"/>
    <property type="evidence" value="ECO:0007669"/>
    <property type="project" value="UniProtKB-UniRule"/>
</dbReference>
<dbReference type="SUPFAM" id="SSF54211">
    <property type="entry name" value="Ribosomal protein S5 domain 2-like"/>
    <property type="match status" value="1"/>
</dbReference>
<keyword evidence="3 14" id="KW-0645">Protease</keyword>
<evidence type="ECO:0000256" key="2">
    <source>
        <dbReference type="ARBA" id="ARBA00022490"/>
    </source>
</evidence>
<dbReference type="Pfam" id="PF05362">
    <property type="entry name" value="Lon_C"/>
    <property type="match status" value="1"/>
</dbReference>
<dbReference type="Gene3D" id="1.10.8.60">
    <property type="match status" value="1"/>
</dbReference>
<dbReference type="EMBL" id="JAHLFQ010000248">
    <property type="protein sequence ID" value="MBU3805159.1"/>
    <property type="molecule type" value="Genomic_DNA"/>
</dbReference>
<evidence type="ECO:0000256" key="15">
    <source>
        <dbReference type="PIRNR" id="PIRNR001174"/>
    </source>
</evidence>
<evidence type="ECO:0000256" key="6">
    <source>
        <dbReference type="ARBA" id="ARBA00022825"/>
    </source>
</evidence>
<protein>
    <recommendedName>
        <fullName evidence="12 14">Lon protease</fullName>
        <ecNumber evidence="11 14">3.4.21.53</ecNumber>
    </recommendedName>
    <alternativeName>
        <fullName evidence="13 14">ATP-dependent protease La</fullName>
    </alternativeName>
</protein>
<evidence type="ECO:0000313" key="23">
    <source>
        <dbReference type="Proteomes" id="UP000824229"/>
    </source>
</evidence>
<dbReference type="FunFam" id="3.40.50.300:FF:000021">
    <property type="entry name" value="Lon protease homolog"/>
    <property type="match status" value="1"/>
</dbReference>
<keyword evidence="4 14" id="KW-0547">Nucleotide-binding</keyword>
<evidence type="ECO:0000256" key="17">
    <source>
        <dbReference type="PIRSR" id="PIRSR001174-2"/>
    </source>
</evidence>
<comment type="similarity">
    <text evidence="14 15 18 19">Belongs to the peptidase S16 family.</text>
</comment>
<evidence type="ECO:0000256" key="7">
    <source>
        <dbReference type="ARBA" id="ARBA00022840"/>
    </source>
</evidence>
<dbReference type="InterPro" id="IPR054594">
    <property type="entry name" value="Lon_lid"/>
</dbReference>
<comment type="catalytic activity">
    <reaction evidence="9 14 15 18">
        <text>Hydrolysis of proteins in presence of ATP.</text>
        <dbReference type="EC" id="3.4.21.53"/>
    </reaction>
</comment>
<dbReference type="GO" id="GO:0004176">
    <property type="term" value="F:ATP-dependent peptidase activity"/>
    <property type="evidence" value="ECO:0007669"/>
    <property type="project" value="UniProtKB-UniRule"/>
</dbReference>
<organism evidence="22 23">
    <name type="scientific">Candidatus Cellulosilyticum pullistercoris</name>
    <dbReference type="NCBI Taxonomy" id="2838521"/>
    <lineage>
        <taxon>Bacteria</taxon>
        <taxon>Bacillati</taxon>
        <taxon>Bacillota</taxon>
        <taxon>Clostridia</taxon>
        <taxon>Lachnospirales</taxon>
        <taxon>Cellulosilyticaceae</taxon>
        <taxon>Cellulosilyticum</taxon>
    </lineage>
</organism>
<dbReference type="Proteomes" id="UP000824229">
    <property type="component" value="Unassembled WGS sequence"/>
</dbReference>
<dbReference type="Pfam" id="PF00004">
    <property type="entry name" value="AAA"/>
    <property type="match status" value="1"/>
</dbReference>
<feature type="domain" description="Lon N-terminal" evidence="21">
    <location>
        <begin position="8"/>
        <end position="202"/>
    </location>
</feature>
<comment type="function">
    <text evidence="10 14">ATP-dependent serine protease that mediates the selective degradation of mutant and abnormal proteins as well as certain short-lived regulatory proteins. Required for cellular homeostasis and for survival from DNA damage and developmental changes induced by stress. Degrades polypeptides processively to yield small peptide fragments that are 5 to 10 amino acids long. Binds to DNA in a double-stranded, site-specific manner.</text>
</comment>
<dbReference type="AlphaFoldDB" id="A0A9E2NMK2"/>
<dbReference type="InterPro" id="IPR008269">
    <property type="entry name" value="Lon_proteolytic"/>
</dbReference>